<evidence type="ECO:0000256" key="1">
    <source>
        <dbReference type="SAM" id="MobiDB-lite"/>
    </source>
</evidence>
<evidence type="ECO:0000313" key="3">
    <source>
        <dbReference type="EMBL" id="TFJ81150.1"/>
    </source>
</evidence>
<accession>A0A4D9CPU8</accession>
<feature type="region of interest" description="Disordered" evidence="1">
    <location>
        <begin position="24"/>
        <end position="44"/>
    </location>
</feature>
<sequence>MLNLIIKSALLFSVLCSVEGRRRGRGPRRWMEEPNNQTVPTDPPFPAGVSVNDIVYLNFVTKPKVHRAGRTVVMRTKFRFESWPEGATSMYCAMRNYNTTSDLTTFAVINQDISHETSGPLFPPSSFGIEQSVQSDRVEWVFDQSGKDLVVGRTWNLLGRLRLNRHATANQYVWRAYCETKQPPGRNSWYYFKSWMEVTMRPARGK</sequence>
<evidence type="ECO:0000256" key="2">
    <source>
        <dbReference type="SAM" id="SignalP"/>
    </source>
</evidence>
<dbReference type="Proteomes" id="UP000355283">
    <property type="component" value="Unassembled WGS sequence"/>
</dbReference>
<proteinExistence type="predicted"/>
<feature type="chain" id="PRO_5020022481" evidence="2">
    <location>
        <begin position="21"/>
        <end position="206"/>
    </location>
</feature>
<keyword evidence="4" id="KW-1185">Reference proteome</keyword>
<reference evidence="3 4" key="1">
    <citation type="submission" date="2019-01" db="EMBL/GenBank/DDBJ databases">
        <title>Nuclear Genome Assembly of the Microalgal Biofuel strain Nannochloropsis salina CCMP1776.</title>
        <authorList>
            <person name="Hovde B."/>
        </authorList>
    </citation>
    <scope>NUCLEOTIDE SEQUENCE [LARGE SCALE GENOMIC DNA]</scope>
    <source>
        <strain evidence="3 4">CCMP1776</strain>
    </source>
</reference>
<dbReference type="OrthoDB" id="10290994at2759"/>
<gene>
    <name evidence="3" type="ORF">NSK_007496</name>
</gene>
<dbReference type="AlphaFoldDB" id="A0A4D9CPU8"/>
<keyword evidence="2" id="KW-0732">Signal</keyword>
<evidence type="ECO:0000313" key="4">
    <source>
        <dbReference type="Proteomes" id="UP000355283"/>
    </source>
</evidence>
<protein>
    <submittedName>
        <fullName evidence="3">Uncharacterized protein</fullName>
    </submittedName>
</protein>
<comment type="caution">
    <text evidence="3">The sequence shown here is derived from an EMBL/GenBank/DDBJ whole genome shotgun (WGS) entry which is preliminary data.</text>
</comment>
<organism evidence="3 4">
    <name type="scientific">Nannochloropsis salina CCMP1776</name>
    <dbReference type="NCBI Taxonomy" id="1027361"/>
    <lineage>
        <taxon>Eukaryota</taxon>
        <taxon>Sar</taxon>
        <taxon>Stramenopiles</taxon>
        <taxon>Ochrophyta</taxon>
        <taxon>Eustigmatophyceae</taxon>
        <taxon>Eustigmatales</taxon>
        <taxon>Monodopsidaceae</taxon>
        <taxon>Microchloropsis</taxon>
        <taxon>Microchloropsis salina</taxon>
    </lineage>
</organism>
<name>A0A4D9CPU8_9STRA</name>
<feature type="signal peptide" evidence="2">
    <location>
        <begin position="1"/>
        <end position="20"/>
    </location>
</feature>
<dbReference type="EMBL" id="SDOX01000140">
    <property type="protein sequence ID" value="TFJ81150.1"/>
    <property type="molecule type" value="Genomic_DNA"/>
</dbReference>